<dbReference type="Proteomes" id="UP001178507">
    <property type="component" value="Unassembled WGS sequence"/>
</dbReference>
<reference evidence="3" key="1">
    <citation type="submission" date="2023-08" db="EMBL/GenBank/DDBJ databases">
        <authorList>
            <person name="Chen Y."/>
            <person name="Shah S."/>
            <person name="Dougan E. K."/>
            <person name="Thang M."/>
            <person name="Chan C."/>
        </authorList>
    </citation>
    <scope>NUCLEOTIDE SEQUENCE</scope>
</reference>
<name>A0AA36IXY8_9DINO</name>
<dbReference type="PANTHER" id="PTHR47936">
    <property type="entry name" value="PPR_LONG DOMAIN-CONTAINING PROTEIN"/>
    <property type="match status" value="1"/>
</dbReference>
<keyword evidence="1" id="KW-0677">Repeat</keyword>
<dbReference type="PANTHER" id="PTHR47936:SF1">
    <property type="entry name" value="PENTATRICOPEPTIDE REPEAT-CONTAINING PROTEIN GUN1, CHLOROPLASTIC"/>
    <property type="match status" value="1"/>
</dbReference>
<dbReference type="Gene3D" id="1.25.40.10">
    <property type="entry name" value="Tetratricopeptide repeat domain"/>
    <property type="match status" value="3"/>
</dbReference>
<keyword evidence="4" id="KW-1185">Reference proteome</keyword>
<evidence type="ECO:0008006" key="5">
    <source>
        <dbReference type="Google" id="ProtNLM"/>
    </source>
</evidence>
<evidence type="ECO:0000256" key="2">
    <source>
        <dbReference type="PROSITE-ProRule" id="PRU00708"/>
    </source>
</evidence>
<accession>A0AA36IXY8</accession>
<sequence>MEPPFVQQQLLKLGVSALQHGRVEDWQVEPLVDKLLDTPGLSVRDLQVLFRTTSSQRWSQALRLLQALRLRGRPPSAALGDVTLACEQAGQWQAALGLVESMRLHRLTSRLAETASGWRLREGAGESGQSLSSKLPDRNQREALELRLRSGRRAEVSLAAAAMRRFGTPRPRDYTLVMTAYGRVDMWEEAVALLDEMRSCAYDPGVINFNCALAACERAGAWQAAMTILDGMKGSQICPDQLSFMAVLGAVSQQSFWQHGLQLLTDMESSSEAPDAMAYSAAMGACGRSKRWWVAVALLGKVKSSELIPDEVMYNTVISACEQSRRWQQALALLREVAPSKSAHEASQPQPEVDFLGMTAQDWAPLEEELQLKVAEEEQEDEGVEEAWQAFRKTYQLADLPKQEKRDGWDAAEQVLRGFEGIDQQILNVYIFSSTISACAKGQQVDLALELLDEMVYYKLRVSAIPLSAIASGCADVGRWQLALQLLGRSLPDVPLFNSVMWAVGKAHRWQQALLGAAAAACTDGSCEKGKPGVLLMQTKPGNLQKASSAGRQVDLTTVIDEIQSLKQEMTSMMTSVESKASCCCNRTGSSGSGTKVFEPGLCAIFGDPHFITFDGAQTTVVGDMVQWLVKSDSVYMQALARGSEGRMEGFAVGGPFLYGHTLVISKEPNGEAISVAYDGKDILQGAVDEFHVPNVLHAFRRQTWDSSVFDERILSLRTNMRFAVGEFDGRFQGELPPSGLMLFRLPKGIDVTISGVDYMSVVVSMAQEVTGQSGYCGNFNGDPDDDAEPVVPSWDRPIGDNLEPVPEAAWLFPSETVLLTLGDALKVHKTEAEEQAARLKRIEECPGVLLTKAEAACNHLTAAYHKFCVFDVCLTKDMAAAKSSGAAAVIQHKVNARGVPMFMGHGRCLDKDGNTFTGHLTKLRSDTACQQLLRTLALTDGVMGAQLKRGGVCEAAGRSQERRHLGMPLINPPG</sequence>
<dbReference type="EMBL" id="CAUJNA010003190">
    <property type="protein sequence ID" value="CAJ1395532.1"/>
    <property type="molecule type" value="Genomic_DNA"/>
</dbReference>
<dbReference type="NCBIfam" id="TIGR00756">
    <property type="entry name" value="PPR"/>
    <property type="match status" value="1"/>
</dbReference>
<evidence type="ECO:0000313" key="3">
    <source>
        <dbReference type="EMBL" id="CAJ1395532.1"/>
    </source>
</evidence>
<proteinExistence type="predicted"/>
<dbReference type="PROSITE" id="PS51375">
    <property type="entry name" value="PPR"/>
    <property type="match status" value="2"/>
</dbReference>
<organism evidence="3 4">
    <name type="scientific">Effrenium voratum</name>
    <dbReference type="NCBI Taxonomy" id="2562239"/>
    <lineage>
        <taxon>Eukaryota</taxon>
        <taxon>Sar</taxon>
        <taxon>Alveolata</taxon>
        <taxon>Dinophyceae</taxon>
        <taxon>Suessiales</taxon>
        <taxon>Symbiodiniaceae</taxon>
        <taxon>Effrenium</taxon>
    </lineage>
</organism>
<dbReference type="InterPro" id="IPR011990">
    <property type="entry name" value="TPR-like_helical_dom_sf"/>
</dbReference>
<gene>
    <name evidence="3" type="ORF">EVOR1521_LOCUS19952</name>
</gene>
<feature type="repeat" description="PPR" evidence="2">
    <location>
        <begin position="170"/>
        <end position="204"/>
    </location>
</feature>
<evidence type="ECO:0000256" key="1">
    <source>
        <dbReference type="ARBA" id="ARBA00022737"/>
    </source>
</evidence>
<comment type="caution">
    <text evidence="3">The sequence shown here is derived from an EMBL/GenBank/DDBJ whole genome shotgun (WGS) entry which is preliminary data.</text>
</comment>
<dbReference type="AlphaFoldDB" id="A0AA36IXY8"/>
<evidence type="ECO:0000313" key="4">
    <source>
        <dbReference type="Proteomes" id="UP001178507"/>
    </source>
</evidence>
<dbReference type="Pfam" id="PF01535">
    <property type="entry name" value="PPR"/>
    <property type="match status" value="3"/>
</dbReference>
<feature type="repeat" description="PPR" evidence="2">
    <location>
        <begin position="428"/>
        <end position="462"/>
    </location>
</feature>
<dbReference type="InterPro" id="IPR002885">
    <property type="entry name" value="PPR_rpt"/>
</dbReference>
<protein>
    <recommendedName>
        <fullName evidence="5">Pentatricopeptide repeat-containing protein, chloroplastic</fullName>
    </recommendedName>
</protein>